<keyword evidence="5" id="KW-0418">Kinase</keyword>
<dbReference type="VEuPathDB" id="VectorBase:BGLAX_039503"/>
<protein>
    <recommendedName>
        <fullName evidence="8">Protein kinase domain-containing protein</fullName>
    </recommendedName>
</protein>
<dbReference type="KEGG" id="bgt:106056351"/>
<sequence length="509" mass="58130">MCYLLTFHQFLSVFYFKQKKSFCVSIFFLVMESKSIVSIENYSNDAPHFLHTIHHHHEHEIHDHCYDCKMSSDLKMKSLNLDLGRSTQNSEVSSVNIQGNESQNQHFSLGNSLQSLPLPVLLPPPMTPMLHFPHFSNAQQSTLHRIFYIVRQLGSGSYGEVFLAIDIMTRECLAIKKMRMDENISDDIVKKECSILQTLNHRNVVKLKDVLNVVGHAHIPRSIMFVFELCFCDLWSMILSEQVHLTLSNIKSIMQQLLEGLRYIHSLKIIHRDLKLSNILITEDGVAKIADFGMARYECPRRFYSPNIATLHYRSPELLLGSTNYGPAVDVWSLGCIFVELFNRSRFIHGDTEHAQLLFMTKLFGTIDRASFPPDLDLPYLDSIVLPVHPQGTIDSVLEKEVKDAHAIDLLRSMLQLNPERRLNCSAALGHDFFSVSPCPVPVRLVNRNNQVATEINDEHQVSSSSDGDAAAVDQKSAPLVFHHHFLGWPMTYQPPIPVMLSHFYQPDR</sequence>
<dbReference type="EnsemblMetazoa" id="BGLB026434-RA">
    <property type="protein sequence ID" value="BGLB026434-PA"/>
    <property type="gene ID" value="BGLB026434"/>
</dbReference>
<keyword evidence="6 7" id="KW-0067">ATP-binding</keyword>
<keyword evidence="2" id="KW-0723">Serine/threonine-protein kinase</keyword>
<reference evidence="9" key="1">
    <citation type="submission" date="2020-05" db="UniProtKB">
        <authorList>
            <consortium name="EnsemblMetazoa"/>
        </authorList>
    </citation>
    <scope>IDENTIFICATION</scope>
    <source>
        <strain evidence="9">BB02</strain>
    </source>
</reference>
<feature type="binding site" evidence="7">
    <location>
        <position position="177"/>
    </location>
    <ligand>
        <name>ATP</name>
        <dbReference type="ChEBI" id="CHEBI:30616"/>
    </ligand>
</feature>
<proteinExistence type="inferred from homology"/>
<evidence type="ECO:0000313" key="9">
    <source>
        <dbReference type="EnsemblMetazoa" id="BGLB026434-PA"/>
    </source>
</evidence>
<dbReference type="InterPro" id="IPR000719">
    <property type="entry name" value="Prot_kinase_dom"/>
</dbReference>
<dbReference type="VEuPathDB" id="VectorBase:BGLB026434"/>
<dbReference type="InterPro" id="IPR011009">
    <property type="entry name" value="Kinase-like_dom_sf"/>
</dbReference>
<dbReference type="FunFam" id="1.10.510.10:FF:000624">
    <property type="entry name" value="Mitogen-activated protein kinase"/>
    <property type="match status" value="1"/>
</dbReference>
<evidence type="ECO:0000256" key="3">
    <source>
        <dbReference type="ARBA" id="ARBA00022679"/>
    </source>
</evidence>
<dbReference type="PROSITE" id="PS00107">
    <property type="entry name" value="PROTEIN_KINASE_ATP"/>
    <property type="match status" value="1"/>
</dbReference>
<dbReference type="GO" id="GO:0005634">
    <property type="term" value="C:nucleus"/>
    <property type="evidence" value="ECO:0007669"/>
    <property type="project" value="TreeGrafter"/>
</dbReference>
<evidence type="ECO:0000256" key="5">
    <source>
        <dbReference type="ARBA" id="ARBA00022777"/>
    </source>
</evidence>
<dbReference type="Pfam" id="PF00069">
    <property type="entry name" value="Pkinase"/>
    <property type="match status" value="1"/>
</dbReference>
<dbReference type="SMART" id="SM00220">
    <property type="entry name" value="S_TKc"/>
    <property type="match status" value="1"/>
</dbReference>
<keyword evidence="4 7" id="KW-0547">Nucleotide-binding</keyword>
<dbReference type="AlphaFoldDB" id="A0A2C9L323"/>
<name>A0A2C9L323_BIOGL</name>
<evidence type="ECO:0000259" key="8">
    <source>
        <dbReference type="PROSITE" id="PS50011"/>
    </source>
</evidence>
<comment type="similarity">
    <text evidence="1">Belongs to the protein kinase superfamily. CMGC Ser/Thr protein kinase family. CDC2/CDKX subfamily.</text>
</comment>
<evidence type="ECO:0000256" key="7">
    <source>
        <dbReference type="PROSITE-ProRule" id="PRU10141"/>
    </source>
</evidence>
<dbReference type="OrthoDB" id="4062651at2759"/>
<dbReference type="PROSITE" id="PS00108">
    <property type="entry name" value="PROTEIN_KINASE_ST"/>
    <property type="match status" value="1"/>
</dbReference>
<dbReference type="PANTHER" id="PTHR24056">
    <property type="entry name" value="CELL DIVISION PROTEIN KINASE"/>
    <property type="match status" value="1"/>
</dbReference>
<organism evidence="9 10">
    <name type="scientific">Biomphalaria glabrata</name>
    <name type="common">Bloodfluke planorb</name>
    <name type="synonym">Freshwater snail</name>
    <dbReference type="NCBI Taxonomy" id="6526"/>
    <lineage>
        <taxon>Eukaryota</taxon>
        <taxon>Metazoa</taxon>
        <taxon>Spiralia</taxon>
        <taxon>Lophotrochozoa</taxon>
        <taxon>Mollusca</taxon>
        <taxon>Gastropoda</taxon>
        <taxon>Heterobranchia</taxon>
        <taxon>Euthyneura</taxon>
        <taxon>Panpulmonata</taxon>
        <taxon>Hygrophila</taxon>
        <taxon>Lymnaeoidea</taxon>
        <taxon>Planorbidae</taxon>
        <taxon>Biomphalaria</taxon>
    </lineage>
</organism>
<keyword evidence="3" id="KW-0808">Transferase</keyword>
<accession>A0A2C9L323</accession>
<evidence type="ECO:0000256" key="1">
    <source>
        <dbReference type="ARBA" id="ARBA00006485"/>
    </source>
</evidence>
<dbReference type="GO" id="GO:0004674">
    <property type="term" value="F:protein serine/threonine kinase activity"/>
    <property type="evidence" value="ECO:0007669"/>
    <property type="project" value="UniProtKB-KW"/>
</dbReference>
<gene>
    <name evidence="9" type="primary">106056351</name>
</gene>
<dbReference type="Proteomes" id="UP000076420">
    <property type="component" value="Unassembled WGS sequence"/>
</dbReference>
<dbReference type="GO" id="GO:0005524">
    <property type="term" value="F:ATP binding"/>
    <property type="evidence" value="ECO:0007669"/>
    <property type="project" value="UniProtKB-UniRule"/>
</dbReference>
<dbReference type="InterPro" id="IPR050108">
    <property type="entry name" value="CDK"/>
</dbReference>
<dbReference type="Gene3D" id="1.10.510.10">
    <property type="entry name" value="Transferase(Phosphotransferase) domain 1"/>
    <property type="match status" value="1"/>
</dbReference>
<feature type="domain" description="Protein kinase" evidence="8">
    <location>
        <begin position="147"/>
        <end position="434"/>
    </location>
</feature>
<dbReference type="STRING" id="6526.A0A2C9L323"/>
<dbReference type="Gene3D" id="3.30.200.20">
    <property type="entry name" value="Phosphorylase Kinase, domain 1"/>
    <property type="match status" value="1"/>
</dbReference>
<dbReference type="SUPFAM" id="SSF56112">
    <property type="entry name" value="Protein kinase-like (PK-like)"/>
    <property type="match status" value="1"/>
</dbReference>
<evidence type="ECO:0000256" key="2">
    <source>
        <dbReference type="ARBA" id="ARBA00022527"/>
    </source>
</evidence>
<evidence type="ECO:0000256" key="6">
    <source>
        <dbReference type="ARBA" id="ARBA00022840"/>
    </source>
</evidence>
<dbReference type="PROSITE" id="PS50011">
    <property type="entry name" value="PROTEIN_KINASE_DOM"/>
    <property type="match status" value="1"/>
</dbReference>
<dbReference type="InterPro" id="IPR017441">
    <property type="entry name" value="Protein_kinase_ATP_BS"/>
</dbReference>
<dbReference type="InterPro" id="IPR008271">
    <property type="entry name" value="Ser/Thr_kinase_AS"/>
</dbReference>
<dbReference type="RefSeq" id="XP_013068509.2">
    <property type="nucleotide sequence ID" value="XM_013213055.2"/>
</dbReference>
<evidence type="ECO:0000256" key="4">
    <source>
        <dbReference type="ARBA" id="ARBA00022741"/>
    </source>
</evidence>
<evidence type="ECO:0000313" key="10">
    <source>
        <dbReference type="Proteomes" id="UP000076420"/>
    </source>
</evidence>